<feature type="region of interest" description="Disordered" evidence="1">
    <location>
        <begin position="173"/>
        <end position="196"/>
    </location>
</feature>
<gene>
    <name evidence="3" type="ORF">HGM15179_016313</name>
</gene>
<reference evidence="3" key="1">
    <citation type="submission" date="2019-04" db="EMBL/GenBank/DDBJ databases">
        <title>Genome assembly of Zosterops borbonicus 15179.</title>
        <authorList>
            <person name="Leroy T."/>
            <person name="Anselmetti Y."/>
            <person name="Tilak M.-K."/>
            <person name="Nabholz B."/>
        </authorList>
    </citation>
    <scope>NUCLEOTIDE SEQUENCE</scope>
    <source>
        <strain evidence="3">HGM_15179</strain>
        <tissue evidence="3">Muscle</tissue>
    </source>
</reference>
<dbReference type="GO" id="GO:0016032">
    <property type="term" value="P:viral process"/>
    <property type="evidence" value="ECO:0007669"/>
    <property type="project" value="InterPro"/>
</dbReference>
<evidence type="ECO:0000313" key="4">
    <source>
        <dbReference type="Proteomes" id="UP000796761"/>
    </source>
</evidence>
<name>A0A8K1G3D2_9PASS</name>
<sequence length="196" mass="22052">MLEDPETAGDINGDEITLKHLMGKSNWEMPAKQASDIPRPVLEKVTWLVEKAFLEMRPSGPLQYYLDIFQGPNEHYLQFIEKLSAAVDQQVEEDIARKQVVRSLAFTHANEICKKAILTLPKKPKPTLQDHIQVVMEVVLMMTPGCPGRRDHHQTVAAATEAADTPAMMPTPHTPGQMRQPYKGPVDRPCVGKREH</sequence>
<dbReference type="InterPro" id="IPR008916">
    <property type="entry name" value="Retrov_capsid_C"/>
</dbReference>
<dbReference type="PANTHER" id="PTHR40389:SF3">
    <property type="entry name" value="IGE-BINDING PROTEIN"/>
    <property type="match status" value="1"/>
</dbReference>
<evidence type="ECO:0000259" key="2">
    <source>
        <dbReference type="Pfam" id="PF19317"/>
    </source>
</evidence>
<dbReference type="InterPro" id="IPR050195">
    <property type="entry name" value="Primate_lentivir_Gag_pol-like"/>
</dbReference>
<accession>A0A8K1G3D2</accession>
<dbReference type="EMBL" id="SWJQ01000805">
    <property type="protein sequence ID" value="TRZ10795.1"/>
    <property type="molecule type" value="Genomic_DNA"/>
</dbReference>
<organism evidence="3 4">
    <name type="scientific">Zosterops borbonicus</name>
    <dbReference type="NCBI Taxonomy" id="364589"/>
    <lineage>
        <taxon>Eukaryota</taxon>
        <taxon>Metazoa</taxon>
        <taxon>Chordata</taxon>
        <taxon>Craniata</taxon>
        <taxon>Vertebrata</taxon>
        <taxon>Euteleostomi</taxon>
        <taxon>Archelosauria</taxon>
        <taxon>Archosauria</taxon>
        <taxon>Dinosauria</taxon>
        <taxon>Saurischia</taxon>
        <taxon>Theropoda</taxon>
        <taxon>Coelurosauria</taxon>
        <taxon>Aves</taxon>
        <taxon>Neognathae</taxon>
        <taxon>Neoaves</taxon>
        <taxon>Telluraves</taxon>
        <taxon>Australaves</taxon>
        <taxon>Passeriformes</taxon>
        <taxon>Sylvioidea</taxon>
        <taxon>Zosteropidae</taxon>
        <taxon>Zosterops</taxon>
    </lineage>
</organism>
<dbReference type="InterPro" id="IPR045345">
    <property type="entry name" value="Gag_p24_C"/>
</dbReference>
<dbReference type="Gene3D" id="1.10.375.10">
    <property type="entry name" value="Human Immunodeficiency Virus Type 1 Capsid Protein"/>
    <property type="match status" value="1"/>
</dbReference>
<dbReference type="Gene3D" id="1.10.1200.30">
    <property type="match status" value="1"/>
</dbReference>
<dbReference type="InterPro" id="IPR008919">
    <property type="entry name" value="Retrov_capsid_N"/>
</dbReference>
<dbReference type="Pfam" id="PF19317">
    <property type="entry name" value="Gag_p24_C"/>
    <property type="match status" value="1"/>
</dbReference>
<feature type="domain" description="Retroviral nucleocapsid Gag protein p24 C-terminal" evidence="2">
    <location>
        <begin position="66"/>
        <end position="133"/>
    </location>
</feature>
<comment type="caution">
    <text evidence="3">The sequence shown here is derived from an EMBL/GenBank/DDBJ whole genome shotgun (WGS) entry which is preliminary data.</text>
</comment>
<dbReference type="OrthoDB" id="9048915at2759"/>
<protein>
    <recommendedName>
        <fullName evidence="2">Retroviral nucleocapsid Gag protein p24 C-terminal domain-containing protein</fullName>
    </recommendedName>
</protein>
<evidence type="ECO:0000313" key="3">
    <source>
        <dbReference type="EMBL" id="TRZ10795.1"/>
    </source>
</evidence>
<dbReference type="SUPFAM" id="SSF47353">
    <property type="entry name" value="Retrovirus capsid dimerization domain-like"/>
    <property type="match status" value="1"/>
</dbReference>
<proteinExistence type="predicted"/>
<evidence type="ECO:0000256" key="1">
    <source>
        <dbReference type="SAM" id="MobiDB-lite"/>
    </source>
</evidence>
<dbReference type="AlphaFoldDB" id="A0A8K1G3D2"/>
<dbReference type="PANTHER" id="PTHR40389">
    <property type="entry name" value="ENDOGENOUS RETROVIRUS GROUP K MEMBER 24 GAG POLYPROTEIN-RELATED"/>
    <property type="match status" value="1"/>
</dbReference>
<dbReference type="Proteomes" id="UP000796761">
    <property type="component" value="Unassembled WGS sequence"/>
</dbReference>
<keyword evidence="4" id="KW-1185">Reference proteome</keyword>